<dbReference type="Proteomes" id="UP000717696">
    <property type="component" value="Unassembled WGS sequence"/>
</dbReference>
<organism evidence="1 2">
    <name type="scientific">Dactylonectria estremocensis</name>
    <dbReference type="NCBI Taxonomy" id="1079267"/>
    <lineage>
        <taxon>Eukaryota</taxon>
        <taxon>Fungi</taxon>
        <taxon>Dikarya</taxon>
        <taxon>Ascomycota</taxon>
        <taxon>Pezizomycotina</taxon>
        <taxon>Sordariomycetes</taxon>
        <taxon>Hypocreomycetidae</taxon>
        <taxon>Hypocreales</taxon>
        <taxon>Nectriaceae</taxon>
        <taxon>Dactylonectria</taxon>
    </lineage>
</organism>
<evidence type="ECO:0000313" key="1">
    <source>
        <dbReference type="EMBL" id="KAH7126525.1"/>
    </source>
</evidence>
<comment type="caution">
    <text evidence="1">The sequence shown here is derived from an EMBL/GenBank/DDBJ whole genome shotgun (WGS) entry which is preliminary data.</text>
</comment>
<evidence type="ECO:0000313" key="2">
    <source>
        <dbReference type="Proteomes" id="UP000717696"/>
    </source>
</evidence>
<dbReference type="AlphaFoldDB" id="A0A9P9DTV6"/>
<name>A0A9P9DTV6_9HYPO</name>
<evidence type="ECO:0008006" key="3">
    <source>
        <dbReference type="Google" id="ProtNLM"/>
    </source>
</evidence>
<sequence length="61" mass="6840">MPSLKHESLLSTLIGIELSSVVQFRGIPYGQIPERFAQPQTITTYPDRLDCTRYGLLSSTL</sequence>
<keyword evidence="2" id="KW-1185">Reference proteome</keyword>
<proteinExistence type="predicted"/>
<dbReference type="EMBL" id="JAGMUU010000023">
    <property type="protein sequence ID" value="KAH7126525.1"/>
    <property type="molecule type" value="Genomic_DNA"/>
</dbReference>
<dbReference type="Gene3D" id="3.40.50.1820">
    <property type="entry name" value="alpha/beta hydrolase"/>
    <property type="match status" value="1"/>
</dbReference>
<dbReference type="OrthoDB" id="6846267at2759"/>
<dbReference type="SUPFAM" id="SSF53474">
    <property type="entry name" value="alpha/beta-Hydrolases"/>
    <property type="match status" value="1"/>
</dbReference>
<gene>
    <name evidence="1" type="ORF">B0J13DRAFT_565606</name>
</gene>
<protein>
    <recommendedName>
        <fullName evidence="3">Carboxylesterase type B domain-containing protein</fullName>
    </recommendedName>
</protein>
<accession>A0A9P9DTV6</accession>
<reference evidence="1" key="1">
    <citation type="journal article" date="2021" name="Nat. Commun.">
        <title>Genetic determinants of endophytism in the Arabidopsis root mycobiome.</title>
        <authorList>
            <person name="Mesny F."/>
            <person name="Miyauchi S."/>
            <person name="Thiergart T."/>
            <person name="Pickel B."/>
            <person name="Atanasova L."/>
            <person name="Karlsson M."/>
            <person name="Huettel B."/>
            <person name="Barry K.W."/>
            <person name="Haridas S."/>
            <person name="Chen C."/>
            <person name="Bauer D."/>
            <person name="Andreopoulos W."/>
            <person name="Pangilinan J."/>
            <person name="LaButti K."/>
            <person name="Riley R."/>
            <person name="Lipzen A."/>
            <person name="Clum A."/>
            <person name="Drula E."/>
            <person name="Henrissat B."/>
            <person name="Kohler A."/>
            <person name="Grigoriev I.V."/>
            <person name="Martin F.M."/>
            <person name="Hacquard S."/>
        </authorList>
    </citation>
    <scope>NUCLEOTIDE SEQUENCE</scope>
    <source>
        <strain evidence="1">MPI-CAGE-AT-0021</strain>
    </source>
</reference>
<dbReference type="InterPro" id="IPR029058">
    <property type="entry name" value="AB_hydrolase_fold"/>
</dbReference>